<comment type="function">
    <text evidence="10 12">F(1)F(0) ATP synthase produces ATP from ADP in the presence of a proton or sodium gradient. F-type ATPases consist of two structural domains, F(1) containing the extramembraneous catalytic core and F(0) containing the membrane proton channel, linked together by a central stalk and a peripheral stalk. During catalysis, ATP synthesis in the catalytic domain of F(1) is coupled via a rotary mechanism of the central stalk subunits to proton translocation.</text>
</comment>
<dbReference type="HAMAP" id="MF_01398">
    <property type="entry name" value="ATP_synth_b_bprime"/>
    <property type="match status" value="1"/>
</dbReference>
<evidence type="ECO:0000256" key="3">
    <source>
        <dbReference type="ARBA" id="ARBA00022547"/>
    </source>
</evidence>
<name>A0A1F6FP79_9BACT</name>
<proteinExistence type="inferred from homology"/>
<dbReference type="GO" id="GO:0046933">
    <property type="term" value="F:proton-transporting ATP synthase activity, rotational mechanism"/>
    <property type="evidence" value="ECO:0007669"/>
    <property type="project" value="UniProtKB-UniRule"/>
</dbReference>
<evidence type="ECO:0000256" key="12">
    <source>
        <dbReference type="HAMAP-Rule" id="MF_01398"/>
    </source>
</evidence>
<sequence>MEILELFGVDWKLMLAQLINFAVVIAVLWFFALKPLTKIMRERNKEIGKGLGDARRAEARLTEVEKVVNDKIKESKFDAEIILNEARKESEKAKSAAGEKTKKEIELMIEKAKKQLASEKRAMISEVKGEVGEIIVKALEKILSQGLSAELDKKYIGQTLNELKKQ</sequence>
<dbReference type="AlphaFoldDB" id="A0A1F6FP79"/>
<feature type="transmembrane region" description="Helical" evidence="12">
    <location>
        <begin position="14"/>
        <end position="33"/>
    </location>
</feature>
<evidence type="ECO:0000256" key="10">
    <source>
        <dbReference type="ARBA" id="ARBA00025198"/>
    </source>
</evidence>
<dbReference type="EMBL" id="MFMW01000003">
    <property type="protein sequence ID" value="OGG87655.1"/>
    <property type="molecule type" value="Genomic_DNA"/>
</dbReference>
<evidence type="ECO:0000256" key="13">
    <source>
        <dbReference type="RuleBase" id="RU003848"/>
    </source>
</evidence>
<keyword evidence="5 12" id="KW-0375">Hydrogen ion transport</keyword>
<dbReference type="GO" id="GO:0012505">
    <property type="term" value="C:endomembrane system"/>
    <property type="evidence" value="ECO:0007669"/>
    <property type="project" value="UniProtKB-SubCell"/>
</dbReference>
<keyword evidence="4 12" id="KW-0812">Transmembrane</keyword>
<keyword evidence="9 12" id="KW-0066">ATP synthesis</keyword>
<dbReference type="GO" id="GO:0045259">
    <property type="term" value="C:proton-transporting ATP synthase complex"/>
    <property type="evidence" value="ECO:0007669"/>
    <property type="project" value="UniProtKB-KW"/>
</dbReference>
<dbReference type="STRING" id="1798561.A3B87_00965"/>
<reference evidence="15 16" key="1">
    <citation type="journal article" date="2016" name="Nat. Commun.">
        <title>Thousands of microbial genomes shed light on interconnected biogeochemical processes in an aquifer system.</title>
        <authorList>
            <person name="Anantharaman K."/>
            <person name="Brown C.T."/>
            <person name="Hug L.A."/>
            <person name="Sharon I."/>
            <person name="Castelle C.J."/>
            <person name="Probst A.J."/>
            <person name="Thomas B.C."/>
            <person name="Singh A."/>
            <person name="Wilkins M.J."/>
            <person name="Karaoz U."/>
            <person name="Brodie E.L."/>
            <person name="Williams K.H."/>
            <person name="Hubbard S.S."/>
            <person name="Banfield J.F."/>
        </authorList>
    </citation>
    <scope>NUCLEOTIDE SEQUENCE [LARGE SCALE GENOMIC DNA]</scope>
</reference>
<evidence type="ECO:0000256" key="7">
    <source>
        <dbReference type="ARBA" id="ARBA00023065"/>
    </source>
</evidence>
<feature type="coiled-coil region" evidence="14">
    <location>
        <begin position="54"/>
        <end position="122"/>
    </location>
</feature>
<dbReference type="Gene3D" id="6.10.250.1580">
    <property type="match status" value="1"/>
</dbReference>
<evidence type="ECO:0000256" key="8">
    <source>
        <dbReference type="ARBA" id="ARBA00023136"/>
    </source>
</evidence>
<evidence type="ECO:0000256" key="9">
    <source>
        <dbReference type="ARBA" id="ARBA00023310"/>
    </source>
</evidence>
<keyword evidence="6 12" id="KW-1133">Transmembrane helix</keyword>
<dbReference type="NCBIfam" id="TIGR01144">
    <property type="entry name" value="ATP_synt_b"/>
    <property type="match status" value="1"/>
</dbReference>
<keyword evidence="2 12" id="KW-0813">Transport</keyword>
<evidence type="ECO:0000256" key="6">
    <source>
        <dbReference type="ARBA" id="ARBA00022989"/>
    </source>
</evidence>
<gene>
    <name evidence="12" type="primary">atpF</name>
    <name evidence="15" type="ORF">A3B87_00965</name>
</gene>
<keyword evidence="12" id="KW-1003">Cell membrane</keyword>
<accession>A0A1F6FP79</accession>
<keyword evidence="14" id="KW-0175">Coiled coil</keyword>
<protein>
    <recommendedName>
        <fullName evidence="12">ATP synthase subunit b</fullName>
    </recommendedName>
    <alternativeName>
        <fullName evidence="12">ATP synthase F(0) sector subunit b</fullName>
    </alternativeName>
    <alternativeName>
        <fullName evidence="12">ATPase subunit I</fullName>
    </alternativeName>
    <alternativeName>
        <fullName evidence="12">F-type ATPase subunit b</fullName>
        <shortName evidence="12">F-ATPase subunit b</shortName>
    </alternativeName>
</protein>
<evidence type="ECO:0000313" key="16">
    <source>
        <dbReference type="Proteomes" id="UP000179136"/>
    </source>
</evidence>
<keyword evidence="3 12" id="KW-0138">CF(0)</keyword>
<evidence type="ECO:0000256" key="2">
    <source>
        <dbReference type="ARBA" id="ARBA00022448"/>
    </source>
</evidence>
<evidence type="ECO:0000256" key="14">
    <source>
        <dbReference type="SAM" id="Coils"/>
    </source>
</evidence>
<organism evidence="15 16">
    <name type="scientific">Candidatus Kuenenbacteria bacterium RIFCSPHIGHO2_02_FULL_39_13</name>
    <dbReference type="NCBI Taxonomy" id="1798561"/>
    <lineage>
        <taxon>Bacteria</taxon>
        <taxon>Candidatus Kueneniibacteriota</taxon>
    </lineage>
</organism>
<dbReference type="Proteomes" id="UP000179136">
    <property type="component" value="Unassembled WGS sequence"/>
</dbReference>
<comment type="function">
    <text evidence="12">Component of the F(0) channel, it forms part of the peripheral stalk, linking F(1) to F(0).</text>
</comment>
<evidence type="ECO:0000313" key="15">
    <source>
        <dbReference type="EMBL" id="OGG87655.1"/>
    </source>
</evidence>
<comment type="similarity">
    <text evidence="1 12 13">Belongs to the ATPase B chain family.</text>
</comment>
<dbReference type="PANTHER" id="PTHR33445">
    <property type="entry name" value="ATP SYNTHASE SUBUNIT B', CHLOROPLASTIC"/>
    <property type="match status" value="1"/>
</dbReference>
<dbReference type="GO" id="GO:0005886">
    <property type="term" value="C:plasma membrane"/>
    <property type="evidence" value="ECO:0007669"/>
    <property type="project" value="UniProtKB-SubCell"/>
</dbReference>
<dbReference type="GO" id="GO:0046961">
    <property type="term" value="F:proton-transporting ATPase activity, rotational mechanism"/>
    <property type="evidence" value="ECO:0007669"/>
    <property type="project" value="TreeGrafter"/>
</dbReference>
<evidence type="ECO:0000256" key="5">
    <source>
        <dbReference type="ARBA" id="ARBA00022781"/>
    </source>
</evidence>
<dbReference type="InterPro" id="IPR050059">
    <property type="entry name" value="ATP_synthase_B_chain"/>
</dbReference>
<comment type="subcellular location">
    <subcellularLocation>
        <location evidence="12">Cell membrane</location>
        <topology evidence="12">Single-pass membrane protein</topology>
    </subcellularLocation>
    <subcellularLocation>
        <location evidence="11">Endomembrane system</location>
        <topology evidence="11">Single-pass membrane protein</topology>
    </subcellularLocation>
</comment>
<dbReference type="InterPro" id="IPR002146">
    <property type="entry name" value="ATP_synth_b/b'su_bac/chlpt"/>
</dbReference>
<dbReference type="Pfam" id="PF00430">
    <property type="entry name" value="ATP-synt_B"/>
    <property type="match status" value="1"/>
</dbReference>
<evidence type="ECO:0000256" key="1">
    <source>
        <dbReference type="ARBA" id="ARBA00005513"/>
    </source>
</evidence>
<comment type="caution">
    <text evidence="15">The sequence shown here is derived from an EMBL/GenBank/DDBJ whole genome shotgun (WGS) entry which is preliminary data.</text>
</comment>
<keyword evidence="7 12" id="KW-0406">Ion transport</keyword>
<evidence type="ECO:0000256" key="11">
    <source>
        <dbReference type="ARBA" id="ARBA00037847"/>
    </source>
</evidence>
<dbReference type="InterPro" id="IPR005864">
    <property type="entry name" value="ATP_synth_F0_bsu_bac"/>
</dbReference>
<evidence type="ECO:0000256" key="4">
    <source>
        <dbReference type="ARBA" id="ARBA00022692"/>
    </source>
</evidence>
<dbReference type="PANTHER" id="PTHR33445:SF2">
    <property type="entry name" value="ATP SYNTHASE SUBUNIT B', CHLOROPLASTIC"/>
    <property type="match status" value="1"/>
</dbReference>
<dbReference type="CDD" id="cd06503">
    <property type="entry name" value="ATP-synt_Fo_b"/>
    <property type="match status" value="1"/>
</dbReference>
<keyword evidence="8 12" id="KW-0472">Membrane</keyword>
<comment type="subunit">
    <text evidence="12">F-type ATPases have 2 components, F(1) - the catalytic core - and F(0) - the membrane proton channel. F(1) has five subunits: alpha(3), beta(3), gamma(1), delta(1), epsilon(1). F(0) has three main subunits: a(1), b(2) and c(10-14). The alpha and beta chains form an alternating ring which encloses part of the gamma chain. F(1) is attached to F(0) by a central stalk formed by the gamma and epsilon chains, while a peripheral stalk is formed by the delta and b chains.</text>
</comment>